<evidence type="ECO:0008006" key="3">
    <source>
        <dbReference type="Google" id="ProtNLM"/>
    </source>
</evidence>
<sequence length="441" mass="50443">MLSEIAFLAYYPTRKRFNNNSFEGNYNIGANIIMDVLRRKGIYCDICTPDTAQKYKIVLISLTSDYDCIAFYCAVALLPSWQPGRRFKVVAGGAGMQNPTTIKKYIDYAVFGRGENIIYPLIDCIKGGGMFTHESIMNLPDIHSVKLCQASELYPHEINLGRGCRQWSESFIGCPNKCLFCNYTWTRKRVGNGDTYYQCDLTMKRSIECLWKDIPKINKKEGRIRTAIDGFSERLRMIYGKKISNREIIDGINHLGGFPGITVLLVYNISNMPHETQDDREELYLTMRQPTPKNRIIVVLHSTPFRPSLLTPMQWAPVTLYPATSDSSAQVIHDSDKLRVIHSFSNEGPWAQLETMIVNRATTETDKLFHALCFHVKLKKGTSREKVELLKRSFDLTPYLRDYSAEEIHPAWFLSSYSDNTKLRGLYNVAESKISGKESQL</sequence>
<dbReference type="PANTHER" id="PTHR42731">
    <property type="entry name" value="SLL1084 PROTEIN"/>
    <property type="match status" value="1"/>
</dbReference>
<dbReference type="EMBL" id="LCQD01000010">
    <property type="protein sequence ID" value="KKW12678.1"/>
    <property type="molecule type" value="Genomic_DNA"/>
</dbReference>
<evidence type="ECO:0000313" key="2">
    <source>
        <dbReference type="Proteomes" id="UP000034588"/>
    </source>
</evidence>
<protein>
    <recommendedName>
        <fullName evidence="3">Radical SAM domain protein</fullName>
    </recommendedName>
</protein>
<proteinExistence type="predicted"/>
<gene>
    <name evidence="1" type="ORF">UY48_C0010G0030</name>
</gene>
<organism evidence="1 2">
    <name type="scientific">Candidatus Gottesmanbacteria bacterium GW2011_GWB1_49_7</name>
    <dbReference type="NCBI Taxonomy" id="1618448"/>
    <lineage>
        <taxon>Bacteria</taxon>
        <taxon>Candidatus Gottesmaniibacteriota</taxon>
    </lineage>
</organism>
<reference evidence="1 2" key="1">
    <citation type="journal article" date="2015" name="Nature">
        <title>rRNA introns, odd ribosomes, and small enigmatic genomes across a large radiation of phyla.</title>
        <authorList>
            <person name="Brown C.T."/>
            <person name="Hug L.A."/>
            <person name="Thomas B.C."/>
            <person name="Sharon I."/>
            <person name="Castelle C.J."/>
            <person name="Singh A."/>
            <person name="Wilkins M.J."/>
            <person name="Williams K.H."/>
            <person name="Banfield J.F."/>
        </authorList>
    </citation>
    <scope>NUCLEOTIDE SEQUENCE [LARGE SCALE GENOMIC DNA]</scope>
</reference>
<dbReference type="Proteomes" id="UP000034588">
    <property type="component" value="Unassembled WGS sequence"/>
</dbReference>
<evidence type="ECO:0000313" key="1">
    <source>
        <dbReference type="EMBL" id="KKW12678.1"/>
    </source>
</evidence>
<dbReference type="PANTHER" id="PTHR42731:SF1">
    <property type="entry name" value="RADICAL SAM DOMAIN PROTEIN"/>
    <property type="match status" value="1"/>
</dbReference>
<accession>A0A0G1W1U9</accession>
<name>A0A0G1W1U9_9BACT</name>
<dbReference type="AlphaFoldDB" id="A0A0G1W1U9"/>
<comment type="caution">
    <text evidence="1">The sequence shown here is derived from an EMBL/GenBank/DDBJ whole genome shotgun (WGS) entry which is preliminary data.</text>
</comment>